<evidence type="ECO:0000256" key="2">
    <source>
        <dbReference type="ARBA" id="ARBA00022603"/>
    </source>
</evidence>
<proteinExistence type="inferred from homology"/>
<keyword evidence="3" id="KW-0808">Transferase</keyword>
<dbReference type="Gene3D" id="3.40.50.150">
    <property type="entry name" value="Vaccinia Virus protein VP39"/>
    <property type="match status" value="1"/>
</dbReference>
<dbReference type="OrthoDB" id="9782855at2"/>
<comment type="caution">
    <text evidence="7">The sequence shown here is derived from an EMBL/GenBank/DDBJ whole genome shotgun (WGS) entry which is preliminary data.</text>
</comment>
<dbReference type="PANTHER" id="PTHR43667:SF2">
    <property type="entry name" value="FATTY ACID C-METHYL TRANSFERASE"/>
    <property type="match status" value="1"/>
</dbReference>
<evidence type="ECO:0000256" key="1">
    <source>
        <dbReference type="ARBA" id="ARBA00010815"/>
    </source>
</evidence>
<dbReference type="GO" id="GO:0032259">
    <property type="term" value="P:methylation"/>
    <property type="evidence" value="ECO:0007669"/>
    <property type="project" value="UniProtKB-KW"/>
</dbReference>
<evidence type="ECO:0000313" key="7">
    <source>
        <dbReference type="EMBL" id="TCT09307.1"/>
    </source>
</evidence>
<keyword evidence="8" id="KW-1185">Reference proteome</keyword>
<dbReference type="AlphaFoldDB" id="A0A4R3MBK4"/>
<keyword evidence="2" id="KW-0489">Methyltransferase</keyword>
<dbReference type="Pfam" id="PF02353">
    <property type="entry name" value="CMAS"/>
    <property type="match status" value="1"/>
</dbReference>
<dbReference type="InterPro" id="IPR050723">
    <property type="entry name" value="CFA/CMAS"/>
</dbReference>
<evidence type="ECO:0000256" key="4">
    <source>
        <dbReference type="ARBA" id="ARBA00022691"/>
    </source>
</evidence>
<dbReference type="Proteomes" id="UP000295678">
    <property type="component" value="Unassembled WGS sequence"/>
</dbReference>
<dbReference type="InterPro" id="IPR003333">
    <property type="entry name" value="CMAS"/>
</dbReference>
<comment type="similarity">
    <text evidence="1">Belongs to the CFA/CMAS family.</text>
</comment>
<dbReference type="GO" id="GO:0008610">
    <property type="term" value="P:lipid biosynthetic process"/>
    <property type="evidence" value="ECO:0007669"/>
    <property type="project" value="InterPro"/>
</dbReference>
<organism evidence="7 8">
    <name type="scientific">Tepidamorphus gemmatus</name>
    <dbReference type="NCBI Taxonomy" id="747076"/>
    <lineage>
        <taxon>Bacteria</taxon>
        <taxon>Pseudomonadati</taxon>
        <taxon>Pseudomonadota</taxon>
        <taxon>Alphaproteobacteria</taxon>
        <taxon>Hyphomicrobiales</taxon>
        <taxon>Tepidamorphaceae</taxon>
        <taxon>Tepidamorphus</taxon>
    </lineage>
</organism>
<name>A0A4R3MBK4_9HYPH</name>
<dbReference type="SUPFAM" id="SSF53335">
    <property type="entry name" value="S-adenosyl-L-methionine-dependent methyltransferases"/>
    <property type="match status" value="1"/>
</dbReference>
<evidence type="ECO:0000256" key="6">
    <source>
        <dbReference type="PIRSR" id="PIRSR003085-1"/>
    </source>
</evidence>
<dbReference type="PIRSF" id="PIRSF003085">
    <property type="entry name" value="CMAS"/>
    <property type="match status" value="1"/>
</dbReference>
<dbReference type="RefSeq" id="WP_132807018.1">
    <property type="nucleotide sequence ID" value="NZ_SMAK01000007.1"/>
</dbReference>
<evidence type="ECO:0000256" key="3">
    <source>
        <dbReference type="ARBA" id="ARBA00022679"/>
    </source>
</evidence>
<dbReference type="EMBL" id="SMAK01000007">
    <property type="protein sequence ID" value="TCT09307.1"/>
    <property type="molecule type" value="Genomic_DNA"/>
</dbReference>
<dbReference type="GO" id="GO:0008168">
    <property type="term" value="F:methyltransferase activity"/>
    <property type="evidence" value="ECO:0007669"/>
    <property type="project" value="UniProtKB-KW"/>
</dbReference>
<dbReference type="PANTHER" id="PTHR43667">
    <property type="entry name" value="CYCLOPROPANE-FATTY-ACYL-PHOSPHOLIPID SYNTHASE"/>
    <property type="match status" value="1"/>
</dbReference>
<keyword evidence="5" id="KW-0443">Lipid metabolism</keyword>
<dbReference type="CDD" id="cd02440">
    <property type="entry name" value="AdoMet_MTases"/>
    <property type="match status" value="1"/>
</dbReference>
<keyword evidence="4" id="KW-0949">S-adenosyl-L-methionine</keyword>
<feature type="active site" evidence="6">
    <location>
        <position position="393"/>
    </location>
</feature>
<protein>
    <submittedName>
        <fullName evidence="7">Cyclopropane-fatty-acyl-phospholipid synthase</fullName>
    </submittedName>
</protein>
<sequence length="413" mass="46192">MSLSPLPRLTYRPRGPVAGLLDRAALAALQHALRNFRPVGSLTLTVPDGGRFRLESGCDGIDAEIDFRNLAIIPKAIRRGTIGFAQAYMDGDLTTPDLVAVLRFFLHNEAALGAAGGRLFRVRLPDRLYHLVRPNTRAGARRNIAAHYDLSNDFYRLWLDDSMTYSSAYFADGANDLASAQHAKYRKVIEALSPQAGDHVLEIGCGWGGFAEVAAGERDLTVTGITLSREQLVYARRRIAEAGLAARCDLRFEDYRDTEGSYDRIASIEMIEAVGEANWPHYFATLAARLRSSGTAAIQAITIAEPLFERYRRGVDFIQRYIFPGGMLPTRTVIAREAERAGLALDGVETFADCYARTLREWRSRFNAAWPQIAALGFDERFRRRWDYYLAYCEAGFTERTIDVGIYRLVKTG</sequence>
<evidence type="ECO:0000313" key="8">
    <source>
        <dbReference type="Proteomes" id="UP000295678"/>
    </source>
</evidence>
<evidence type="ECO:0000256" key="5">
    <source>
        <dbReference type="ARBA" id="ARBA00023098"/>
    </source>
</evidence>
<accession>A0A4R3MBK4</accession>
<reference evidence="7 8" key="1">
    <citation type="submission" date="2019-03" db="EMBL/GenBank/DDBJ databases">
        <title>Genomic Encyclopedia of Type Strains, Phase IV (KMG-IV): sequencing the most valuable type-strain genomes for metagenomic binning, comparative biology and taxonomic classification.</title>
        <authorList>
            <person name="Goeker M."/>
        </authorList>
    </citation>
    <scope>NUCLEOTIDE SEQUENCE [LARGE SCALE GENOMIC DNA]</scope>
    <source>
        <strain evidence="7 8">DSM 19345</strain>
    </source>
</reference>
<dbReference type="InterPro" id="IPR029063">
    <property type="entry name" value="SAM-dependent_MTases_sf"/>
</dbReference>
<gene>
    <name evidence="7" type="ORF">EDC22_107154</name>
</gene>